<organism evidence="2 3">
    <name type="scientific">Panagrolaimus davidi</name>
    <dbReference type="NCBI Taxonomy" id="227884"/>
    <lineage>
        <taxon>Eukaryota</taxon>
        <taxon>Metazoa</taxon>
        <taxon>Ecdysozoa</taxon>
        <taxon>Nematoda</taxon>
        <taxon>Chromadorea</taxon>
        <taxon>Rhabditida</taxon>
        <taxon>Tylenchina</taxon>
        <taxon>Panagrolaimomorpha</taxon>
        <taxon>Panagrolaimoidea</taxon>
        <taxon>Panagrolaimidae</taxon>
        <taxon>Panagrolaimus</taxon>
    </lineage>
</organism>
<evidence type="ECO:0000313" key="2">
    <source>
        <dbReference type="Proteomes" id="UP000887578"/>
    </source>
</evidence>
<proteinExistence type="predicted"/>
<dbReference type="Proteomes" id="UP000887578">
    <property type="component" value="Unplaced"/>
</dbReference>
<dbReference type="WBParaSite" id="PDA_v2.g7490.t1">
    <property type="protein sequence ID" value="PDA_v2.g7490.t1"/>
    <property type="gene ID" value="PDA_v2.g7490"/>
</dbReference>
<feature type="compositionally biased region" description="Low complexity" evidence="1">
    <location>
        <begin position="96"/>
        <end position="113"/>
    </location>
</feature>
<dbReference type="AlphaFoldDB" id="A0A914QUT4"/>
<feature type="region of interest" description="Disordered" evidence="1">
    <location>
        <begin position="1"/>
        <end position="22"/>
    </location>
</feature>
<evidence type="ECO:0000313" key="3">
    <source>
        <dbReference type="WBParaSite" id="PDA_v2.g7490.t1"/>
    </source>
</evidence>
<feature type="region of interest" description="Disordered" evidence="1">
    <location>
        <begin position="39"/>
        <end position="122"/>
    </location>
</feature>
<reference evidence="3" key="1">
    <citation type="submission" date="2022-11" db="UniProtKB">
        <authorList>
            <consortium name="WormBaseParasite"/>
        </authorList>
    </citation>
    <scope>IDENTIFICATION</scope>
</reference>
<evidence type="ECO:0000256" key="1">
    <source>
        <dbReference type="SAM" id="MobiDB-lite"/>
    </source>
</evidence>
<sequence>MGNGSNYQQQQPQQHRMTDETYDYATIPYDDVSLAKPYINNGAGAPQFNSFRPNYGLVDLYPNSNEQQQQQFPRPPPNFKPPPPPQFSGIIHPVSDDSAYSDSGASSSRSPNSVTRNGTMLLRMDLTKNPPVFVEDV</sequence>
<keyword evidence="2" id="KW-1185">Reference proteome</keyword>
<protein>
    <submittedName>
        <fullName evidence="3">Uncharacterized protein</fullName>
    </submittedName>
</protein>
<accession>A0A914QUT4</accession>
<feature type="compositionally biased region" description="Low complexity" evidence="1">
    <location>
        <begin position="62"/>
        <end position="72"/>
    </location>
</feature>
<name>A0A914QUT4_9BILA</name>
<feature type="compositionally biased region" description="Pro residues" evidence="1">
    <location>
        <begin position="73"/>
        <end position="86"/>
    </location>
</feature>